<keyword evidence="4 6" id="KW-1133">Transmembrane helix</keyword>
<keyword evidence="9" id="KW-1185">Reference proteome</keyword>
<dbReference type="PROSITE" id="PS50850">
    <property type="entry name" value="MFS"/>
    <property type="match status" value="1"/>
</dbReference>
<dbReference type="OrthoDB" id="2985014at2759"/>
<proteinExistence type="predicted"/>
<evidence type="ECO:0000256" key="3">
    <source>
        <dbReference type="ARBA" id="ARBA00022692"/>
    </source>
</evidence>
<feature type="transmembrane region" description="Helical" evidence="6">
    <location>
        <begin position="317"/>
        <end position="337"/>
    </location>
</feature>
<dbReference type="InParanoid" id="A0A1Y2FXX7"/>
<dbReference type="STRING" id="106004.A0A1Y2FXX7"/>
<comment type="subcellular location">
    <subcellularLocation>
        <location evidence="1">Membrane</location>
        <topology evidence="1">Multi-pass membrane protein</topology>
    </subcellularLocation>
</comment>
<dbReference type="PANTHER" id="PTHR43791:SF18">
    <property type="entry name" value="NICOTINIC ACID TRANSPORTER TNA1, PUTATIVE (AFU_ORTHOLOGUE AFUA_3G03820)-RELATED"/>
    <property type="match status" value="1"/>
</dbReference>
<dbReference type="Gene3D" id="1.20.1250.20">
    <property type="entry name" value="MFS general substrate transporter like domains"/>
    <property type="match status" value="2"/>
</dbReference>
<evidence type="ECO:0000313" key="8">
    <source>
        <dbReference type="EMBL" id="ORY88026.1"/>
    </source>
</evidence>
<feature type="transmembrane region" description="Helical" evidence="6">
    <location>
        <begin position="277"/>
        <end position="297"/>
    </location>
</feature>
<dbReference type="FunFam" id="1.20.1250.20:FF:000013">
    <property type="entry name" value="MFS general substrate transporter"/>
    <property type="match status" value="1"/>
</dbReference>
<keyword evidence="3 6" id="KW-0812">Transmembrane</keyword>
<dbReference type="FunFam" id="1.20.1250.20:FF:000034">
    <property type="entry name" value="MFS general substrate transporter"/>
    <property type="match status" value="1"/>
</dbReference>
<feature type="transmembrane region" description="Helical" evidence="6">
    <location>
        <begin position="344"/>
        <end position="365"/>
    </location>
</feature>
<sequence length="501" mass="54876">MSDEKLSAVHSSTFKADDAHIEHANAGRDQEGRLALPPRMFTKEEEAKLYRKIDIKDPPLYDRGNIGNARLVGLEADLGMSGSQYAVALSVFFVTYCLFEIPSNLCLSRFRPSLWITLLTFSWGLVMTLMGVVQNYAGLVVCRLLLGATEAGLFPGVVLLLTFWYPRDLLQRRVALFFSAATLAGAFSGLLAYAIGFMDGVGNYRGWRWIFILEGLMTILAGVLAYFVMVDRPEQAGSWLTPEEKAYVIWRKESDGSSVGEAKHISWKYVKAAFSDFQCWCALGYYTGVLTALYGVGLFTPSLINSFGTWTRPQVQLLTVPVYLAACAYVLVTAVYADRLKTRFPFLLAAQLLCLVGFTINLTPAPVGVKFFGLILCAMGAYGGVPAMITWLTGNLSGQAKRGVGSALTLGLGSLGGVASSNIYRSADAPRYFLGHGVELGLTVLGICCSCLYAFLLTRANKAKEAEQARQDALPEHEKRVYTVKELQDLGDKAPEFVYTV</sequence>
<protein>
    <submittedName>
        <fullName evidence="8">MFS general substrate transporter</fullName>
    </submittedName>
</protein>
<accession>A0A1Y2FXX7</accession>
<keyword evidence="2" id="KW-0813">Transport</keyword>
<feature type="transmembrane region" description="Helical" evidence="6">
    <location>
        <begin position="174"/>
        <end position="195"/>
    </location>
</feature>
<keyword evidence="5 6" id="KW-0472">Membrane</keyword>
<feature type="domain" description="Major facilitator superfamily (MFS) profile" evidence="7">
    <location>
        <begin position="1"/>
        <end position="464"/>
    </location>
</feature>
<evidence type="ECO:0000256" key="1">
    <source>
        <dbReference type="ARBA" id="ARBA00004141"/>
    </source>
</evidence>
<feature type="transmembrane region" description="Helical" evidence="6">
    <location>
        <begin position="144"/>
        <end position="165"/>
    </location>
</feature>
<feature type="transmembrane region" description="Helical" evidence="6">
    <location>
        <begin position="207"/>
        <end position="229"/>
    </location>
</feature>
<feature type="transmembrane region" description="Helical" evidence="6">
    <location>
        <begin position="404"/>
        <end position="424"/>
    </location>
</feature>
<comment type="caution">
    <text evidence="8">The sequence shown here is derived from an EMBL/GenBank/DDBJ whole genome shotgun (WGS) entry which is preliminary data.</text>
</comment>
<gene>
    <name evidence="8" type="ORF">BCR35DRAFT_330245</name>
</gene>
<dbReference type="Pfam" id="PF07690">
    <property type="entry name" value="MFS_1"/>
    <property type="match status" value="1"/>
</dbReference>
<feature type="transmembrane region" description="Helical" evidence="6">
    <location>
        <begin position="371"/>
        <end position="392"/>
    </location>
</feature>
<dbReference type="GO" id="GO:0016020">
    <property type="term" value="C:membrane"/>
    <property type="evidence" value="ECO:0007669"/>
    <property type="project" value="UniProtKB-SubCell"/>
</dbReference>
<dbReference type="InterPro" id="IPR011701">
    <property type="entry name" value="MFS"/>
</dbReference>
<dbReference type="Proteomes" id="UP000193467">
    <property type="component" value="Unassembled WGS sequence"/>
</dbReference>
<dbReference type="EMBL" id="MCGR01000012">
    <property type="protein sequence ID" value="ORY88026.1"/>
    <property type="molecule type" value="Genomic_DNA"/>
</dbReference>
<organism evidence="8 9">
    <name type="scientific">Leucosporidium creatinivorum</name>
    <dbReference type="NCBI Taxonomy" id="106004"/>
    <lineage>
        <taxon>Eukaryota</taxon>
        <taxon>Fungi</taxon>
        <taxon>Dikarya</taxon>
        <taxon>Basidiomycota</taxon>
        <taxon>Pucciniomycotina</taxon>
        <taxon>Microbotryomycetes</taxon>
        <taxon>Leucosporidiales</taxon>
        <taxon>Leucosporidium</taxon>
    </lineage>
</organism>
<feature type="transmembrane region" description="Helical" evidence="6">
    <location>
        <begin position="82"/>
        <end position="101"/>
    </location>
</feature>
<feature type="transmembrane region" description="Helical" evidence="6">
    <location>
        <begin position="113"/>
        <end position="132"/>
    </location>
</feature>
<evidence type="ECO:0000256" key="6">
    <source>
        <dbReference type="SAM" id="Phobius"/>
    </source>
</evidence>
<name>A0A1Y2FXX7_9BASI</name>
<evidence type="ECO:0000256" key="2">
    <source>
        <dbReference type="ARBA" id="ARBA00022448"/>
    </source>
</evidence>
<feature type="transmembrane region" description="Helical" evidence="6">
    <location>
        <begin position="436"/>
        <end position="456"/>
    </location>
</feature>
<dbReference type="SUPFAM" id="SSF103473">
    <property type="entry name" value="MFS general substrate transporter"/>
    <property type="match status" value="1"/>
</dbReference>
<reference evidence="8 9" key="1">
    <citation type="submission" date="2016-07" db="EMBL/GenBank/DDBJ databases">
        <title>Pervasive Adenine N6-methylation of Active Genes in Fungi.</title>
        <authorList>
            <consortium name="DOE Joint Genome Institute"/>
            <person name="Mondo S.J."/>
            <person name="Dannebaum R.O."/>
            <person name="Kuo R.C."/>
            <person name="Labutti K."/>
            <person name="Haridas S."/>
            <person name="Kuo A."/>
            <person name="Salamov A."/>
            <person name="Ahrendt S.R."/>
            <person name="Lipzen A."/>
            <person name="Sullivan W."/>
            <person name="Andreopoulos W.B."/>
            <person name="Clum A."/>
            <person name="Lindquist E."/>
            <person name="Daum C."/>
            <person name="Ramamoorthy G.K."/>
            <person name="Gryganskyi A."/>
            <person name="Culley D."/>
            <person name="Magnuson J.K."/>
            <person name="James T.Y."/>
            <person name="O'Malley M.A."/>
            <person name="Stajich J.E."/>
            <person name="Spatafora J.W."/>
            <person name="Visel A."/>
            <person name="Grigoriev I.V."/>
        </authorList>
    </citation>
    <scope>NUCLEOTIDE SEQUENCE [LARGE SCALE GENOMIC DNA]</scope>
    <source>
        <strain evidence="8 9">62-1032</strain>
    </source>
</reference>
<evidence type="ECO:0000313" key="9">
    <source>
        <dbReference type="Proteomes" id="UP000193467"/>
    </source>
</evidence>
<evidence type="ECO:0000256" key="4">
    <source>
        <dbReference type="ARBA" id="ARBA00022989"/>
    </source>
</evidence>
<evidence type="ECO:0000256" key="5">
    <source>
        <dbReference type="ARBA" id="ARBA00023136"/>
    </source>
</evidence>
<dbReference type="InterPro" id="IPR036259">
    <property type="entry name" value="MFS_trans_sf"/>
</dbReference>
<dbReference type="AlphaFoldDB" id="A0A1Y2FXX7"/>
<dbReference type="GO" id="GO:0022857">
    <property type="term" value="F:transmembrane transporter activity"/>
    <property type="evidence" value="ECO:0007669"/>
    <property type="project" value="InterPro"/>
</dbReference>
<evidence type="ECO:0000259" key="7">
    <source>
        <dbReference type="PROSITE" id="PS50850"/>
    </source>
</evidence>
<dbReference type="PANTHER" id="PTHR43791">
    <property type="entry name" value="PERMEASE-RELATED"/>
    <property type="match status" value="1"/>
</dbReference>
<dbReference type="InterPro" id="IPR020846">
    <property type="entry name" value="MFS_dom"/>
</dbReference>